<protein>
    <recommendedName>
        <fullName evidence="4">Late embryogenesis abundant protein LEA-2 subgroup domain-containing protein</fullName>
    </recommendedName>
</protein>
<organism evidence="2 3">
    <name type="scientific">Smittium simulii</name>
    <dbReference type="NCBI Taxonomy" id="133385"/>
    <lineage>
        <taxon>Eukaryota</taxon>
        <taxon>Fungi</taxon>
        <taxon>Fungi incertae sedis</taxon>
        <taxon>Zoopagomycota</taxon>
        <taxon>Kickxellomycotina</taxon>
        <taxon>Harpellomycetes</taxon>
        <taxon>Harpellales</taxon>
        <taxon>Legeriomycetaceae</taxon>
        <taxon>Smittium</taxon>
    </lineage>
</organism>
<evidence type="ECO:0000313" key="2">
    <source>
        <dbReference type="EMBL" id="PVU88664.1"/>
    </source>
</evidence>
<keyword evidence="1" id="KW-0812">Transmembrane</keyword>
<evidence type="ECO:0008006" key="4">
    <source>
        <dbReference type="Google" id="ProtNLM"/>
    </source>
</evidence>
<accession>A0A2T9Y8M4</accession>
<evidence type="ECO:0000313" key="3">
    <source>
        <dbReference type="Proteomes" id="UP000245383"/>
    </source>
</evidence>
<feature type="transmembrane region" description="Helical" evidence="1">
    <location>
        <begin position="184"/>
        <end position="209"/>
    </location>
</feature>
<evidence type="ECO:0000256" key="1">
    <source>
        <dbReference type="SAM" id="Phobius"/>
    </source>
</evidence>
<reference evidence="2 3" key="1">
    <citation type="journal article" date="2018" name="MBio">
        <title>Comparative Genomics Reveals the Core Gene Toolbox for the Fungus-Insect Symbiosis.</title>
        <authorList>
            <person name="Wang Y."/>
            <person name="Stata M."/>
            <person name="Wang W."/>
            <person name="Stajich J.E."/>
            <person name="White M.M."/>
            <person name="Moncalvo J.M."/>
        </authorList>
    </citation>
    <scope>NUCLEOTIDE SEQUENCE [LARGE SCALE GENOMIC DNA]</scope>
    <source>
        <strain evidence="2 3">SWE-8-4</strain>
    </source>
</reference>
<keyword evidence="1" id="KW-0472">Membrane</keyword>
<dbReference type="AlphaFoldDB" id="A0A2T9Y8M4"/>
<dbReference type="EMBL" id="MBFR01000368">
    <property type="protein sequence ID" value="PVU88664.1"/>
    <property type="molecule type" value="Genomic_DNA"/>
</dbReference>
<sequence>MHSYFVSKNKNLQKDSTSSDNIVHSFSLQNIFDDFSAQEIQLNPFSYSKIQKLDVNNDSKISPKISKENKSFIDSELCLSKLNHFEPQNPLDLNNILKDVPTQNHIEKSVNKSSFHEFNNDDNTSSNKVISILNENTSNNQKYKSSNFLQLSSILEDYTSNNFSDYMKTSNKYDIKKSLLLKLYIIKILICILILFAATISVSFVFLWARQPSIQIDNIKQLTITNNSLFKSNNIIYFPLKLNYTVKNSNFYSIYIHSLESKIYLNSSQMYIGAGNTLTTSFKPREQKKLSSRLFVQLNSIDTDLTDLQNKTLSCLNILNNGKMNIFINTSVSFTSIIGSFKSFASSKNIEITCSENTF</sequence>
<gene>
    <name evidence="2" type="ORF">BB561_005751</name>
</gene>
<keyword evidence="1" id="KW-1133">Transmembrane helix</keyword>
<dbReference type="Proteomes" id="UP000245383">
    <property type="component" value="Unassembled WGS sequence"/>
</dbReference>
<keyword evidence="3" id="KW-1185">Reference proteome</keyword>
<name>A0A2T9Y8M4_9FUNG</name>
<comment type="caution">
    <text evidence="2">The sequence shown here is derived from an EMBL/GenBank/DDBJ whole genome shotgun (WGS) entry which is preliminary data.</text>
</comment>
<proteinExistence type="predicted"/>